<reference evidence="3" key="1">
    <citation type="submission" date="2018-12" db="EMBL/GenBank/DDBJ databases">
        <title>Bacillus chawlae sp. nov., Bacillus glennii sp. nov., and Bacillus saganii sp. nov. Isolated from the Vehicle Assembly Building at Kennedy Space Center where the Viking Spacecraft were Assembled.</title>
        <authorList>
            <person name="Seuylemezian A."/>
            <person name="Vaishampayan P."/>
        </authorList>
    </citation>
    <scope>NUCLEOTIDE SEQUENCE [LARGE SCALE GENOMIC DNA]</scope>
    <source>
        <strain evidence="3">DSM 13966</strain>
    </source>
</reference>
<dbReference type="InterPro" id="IPR007497">
    <property type="entry name" value="SIMPL/DUF541"/>
</dbReference>
<name>A0A427TSL4_9BACI</name>
<dbReference type="GO" id="GO:0006974">
    <property type="term" value="P:DNA damage response"/>
    <property type="evidence" value="ECO:0007669"/>
    <property type="project" value="TreeGrafter"/>
</dbReference>
<evidence type="ECO:0000313" key="2">
    <source>
        <dbReference type="EMBL" id="RSD27402.1"/>
    </source>
</evidence>
<dbReference type="PANTHER" id="PTHR34387">
    <property type="entry name" value="SLR1258 PROTEIN"/>
    <property type="match status" value="1"/>
</dbReference>
<accession>A0A427TSL4</accession>
<dbReference type="AlphaFoldDB" id="A0A427TSL4"/>
<dbReference type="Proteomes" id="UP000279911">
    <property type="component" value="Unassembled WGS sequence"/>
</dbReference>
<proteinExistence type="predicted"/>
<sequence length="222" mass="23804">MENGLYRGNRSNDNGKNKKITVSGEGTVMAAPNRATATIGVRTESPNLQDAQADNAQKSNAMLASLLNLGVTRDDIKTADFRIDPIYTYEDGKQFFQGYRVTHLFTVTIRNLDQAGLIIDTAVENGANEVMNIQFSVADPQAYYNQALSIAVVDSYNKAQIVARTLGIQTPISPLSITEETQKGAPGPFLVASLDTSAASGTPIEPGKLEIKATVTGTYVSL</sequence>
<feature type="region of interest" description="Disordered" evidence="1">
    <location>
        <begin position="1"/>
        <end position="20"/>
    </location>
</feature>
<dbReference type="Gene3D" id="3.30.70.2970">
    <property type="entry name" value="Protein of unknown function (DUF541), domain 2"/>
    <property type="match status" value="1"/>
</dbReference>
<dbReference type="InterPro" id="IPR052022">
    <property type="entry name" value="26kDa_periplasmic_antigen"/>
</dbReference>
<dbReference type="RefSeq" id="WP_125479857.1">
    <property type="nucleotide sequence ID" value="NZ_RSFW01000012.1"/>
</dbReference>
<comment type="caution">
    <text evidence="2">The sequence shown here is derived from an EMBL/GenBank/DDBJ whole genome shotgun (WGS) entry which is preliminary data.</text>
</comment>
<organism evidence="2 3">
    <name type="scientific">Mesobacillus subterraneus</name>
    <dbReference type="NCBI Taxonomy" id="285983"/>
    <lineage>
        <taxon>Bacteria</taxon>
        <taxon>Bacillati</taxon>
        <taxon>Bacillota</taxon>
        <taxon>Bacilli</taxon>
        <taxon>Bacillales</taxon>
        <taxon>Bacillaceae</taxon>
        <taxon>Mesobacillus</taxon>
    </lineage>
</organism>
<gene>
    <name evidence="2" type="ORF">EJA10_09990</name>
</gene>
<dbReference type="Pfam" id="PF04402">
    <property type="entry name" value="SIMPL"/>
    <property type="match status" value="1"/>
</dbReference>
<protein>
    <submittedName>
        <fullName evidence="2">DUF541 domain-containing protein</fullName>
    </submittedName>
</protein>
<dbReference type="PANTHER" id="PTHR34387:SF1">
    <property type="entry name" value="PERIPLASMIC IMMUNOGENIC PROTEIN"/>
    <property type="match status" value="1"/>
</dbReference>
<dbReference type="EMBL" id="RSFW01000012">
    <property type="protein sequence ID" value="RSD27402.1"/>
    <property type="molecule type" value="Genomic_DNA"/>
</dbReference>
<dbReference type="Gene3D" id="3.30.110.170">
    <property type="entry name" value="Protein of unknown function (DUF541), domain 1"/>
    <property type="match status" value="1"/>
</dbReference>
<evidence type="ECO:0000313" key="3">
    <source>
        <dbReference type="Proteomes" id="UP000279911"/>
    </source>
</evidence>
<evidence type="ECO:0000256" key="1">
    <source>
        <dbReference type="SAM" id="MobiDB-lite"/>
    </source>
</evidence>
<dbReference type="OrthoDB" id="9785192at2"/>